<dbReference type="Gene3D" id="3.30.230.10">
    <property type="match status" value="1"/>
</dbReference>
<comment type="subcellular location">
    <subcellularLocation>
        <location evidence="1">Nucleus</location>
    </subcellularLocation>
</comment>
<dbReference type="SUPFAM" id="SSF52540">
    <property type="entry name" value="P-loop containing nucleoside triphosphate hydrolases"/>
    <property type="match status" value="1"/>
</dbReference>
<dbReference type="Gene3D" id="3.30.70.240">
    <property type="match status" value="1"/>
</dbReference>
<dbReference type="CDD" id="cd04167">
    <property type="entry name" value="Snu114p"/>
    <property type="match status" value="1"/>
</dbReference>
<evidence type="ECO:0000256" key="3">
    <source>
        <dbReference type="ARBA" id="ARBA00022741"/>
    </source>
</evidence>
<dbReference type="SMART" id="SM00889">
    <property type="entry name" value="EFG_IV"/>
    <property type="match status" value="1"/>
</dbReference>
<dbReference type="InterPro" id="IPR020568">
    <property type="entry name" value="Ribosomal_Su5_D2-typ_SF"/>
</dbReference>
<dbReference type="CDD" id="cd04090">
    <property type="entry name" value="EF2_II_snRNP"/>
    <property type="match status" value="1"/>
</dbReference>
<dbReference type="InterPro" id="IPR009000">
    <property type="entry name" value="Transl_B-barrel_sf"/>
</dbReference>
<sequence length="1026" mass="116202">MDESDLYDEFGNYIGPDLVQEDSADEDEEDESHLFPSSLGINGNRNGIYGREEEGESVQATSSHPGLVEIGNVPLSEERLADRAIVPHEEKVYYPDASEIYPEAETLVQEEDTQPITVPVIAPVRTKNFDLLEKDIPETSFSFEFLAGMMNKPELIRNVCLLGHFHHGKTTFVDMLVKETHFRRRAIGFNFQRYTDSRKDEQERGLSVKAVPMSLIFQDSREKSYLLNIFDTPGHVCFSDECTAAMRLCDGAVIIVDALEGVMSNTERLIQHAIQEKLEILLVINSIDRLILELRLPPNDAYHKIRHTIEEVYHLFYAIALNFMVVFLNCTLRIFVNNVLQSCCSVLRRDPIRVSPLLGNVAFASGKNLFCFTLDSFAKLYTQFYGESELSIETFIKCLWGDIYFNSTTRKFSKSPPTETSQRTFVTFILEPLYKLFAHVIGEEQAPLEQTLKEIGITLKREDYRLDTNSLARKVCSMFFGDSSSFVDMVVHFIPSPKQNAKQKTEHIYSGDQQGKLAEDMKQLNVNSANLMVYTTKNYHRPDCSSFDVFGRVMSGTIYKGQKIKVLGEAFSLDDDEDMVIREVTHLWIYEGRYRIEVSHASAGNWVLIGGVDVSIRKTATLTNVDNEEEVEIFRPLKFNTLSVIQVACEPLNPSELPKMLEGLRRIDKAYPLAKTKVEESGEHVVLGTGEVYMDCLLHDLRKLYGDLDIKVADPVVQFCETVVETSALKCFAETPNKKNKLYMTSEPLEKGIGEDIEKGLVNIHWEKRTLGDYFTAKYDWDVLAARSIWAFGPDIQGPNVLVDDTLPSEVDKQLLYNVKDLVVQGFQWATREGPLIEENIRNVKFKVLDAHIAADSISRSGGQIIPTARRVAYSAFLVATPRLMEPIAFTEIQCPADCVAAIYGVLSRRRGHVVRDLPKPGTPLYIVHAYLPAIESFGFETDLRTHTSGQSFCLSMFDHWAIVPGDPLDKSIVLRPLEASPAPHLAREFMLKTRRRKGLSEDVSIHKFFDDPMLVNIAADLQQFL</sequence>
<keyword evidence="5" id="KW-0508">mRNA splicing</keyword>
<dbReference type="Gene3D" id="3.30.70.870">
    <property type="entry name" value="Elongation Factor G (Translational Gtpase), domain 3"/>
    <property type="match status" value="1"/>
</dbReference>
<dbReference type="InterPro" id="IPR031950">
    <property type="entry name" value="EFTUD2_N"/>
</dbReference>
<protein>
    <submittedName>
        <fullName evidence="9">U5 small nuclear ribonucleoprotein component (U5 snRNP)</fullName>
    </submittedName>
</protein>
<dbReference type="Proteomes" id="UP000823046">
    <property type="component" value="Unassembled WGS sequence"/>
</dbReference>
<feature type="compositionally biased region" description="Low complexity" evidence="7">
    <location>
        <begin position="40"/>
        <end position="49"/>
    </location>
</feature>
<keyword evidence="6" id="KW-0539">Nucleus</keyword>
<dbReference type="SUPFAM" id="SSF50447">
    <property type="entry name" value="Translation proteins"/>
    <property type="match status" value="1"/>
</dbReference>
<dbReference type="Pfam" id="PF00009">
    <property type="entry name" value="GTP_EFTU"/>
    <property type="match status" value="1"/>
</dbReference>
<keyword evidence="9" id="KW-0687">Ribonucleoprotein</keyword>
<accession>A0ABQ7J934</accession>
<dbReference type="PRINTS" id="PR00315">
    <property type="entry name" value="ELONGATNFCT"/>
</dbReference>
<feature type="region of interest" description="Disordered" evidence="7">
    <location>
        <begin position="1"/>
        <end position="69"/>
    </location>
</feature>
<evidence type="ECO:0000256" key="6">
    <source>
        <dbReference type="ARBA" id="ARBA00023242"/>
    </source>
</evidence>
<proteinExistence type="predicted"/>
<dbReference type="InterPro" id="IPR027417">
    <property type="entry name" value="P-loop_NTPase"/>
</dbReference>
<dbReference type="InterPro" id="IPR044121">
    <property type="entry name" value="Snu114_GTP-bd"/>
</dbReference>
<dbReference type="InterPro" id="IPR005225">
    <property type="entry name" value="Small_GTP-bd"/>
</dbReference>
<dbReference type="SUPFAM" id="SSF54211">
    <property type="entry name" value="Ribosomal protein S5 domain 2-like"/>
    <property type="match status" value="1"/>
</dbReference>
<evidence type="ECO:0000256" key="2">
    <source>
        <dbReference type="ARBA" id="ARBA00022664"/>
    </source>
</evidence>
<evidence type="ECO:0000256" key="5">
    <source>
        <dbReference type="ARBA" id="ARBA00023187"/>
    </source>
</evidence>
<feature type="domain" description="Tr-type G" evidence="8">
    <location>
        <begin position="154"/>
        <end position="389"/>
    </location>
</feature>
<reference evidence="9 10" key="1">
    <citation type="journal article" date="2020" name="bioRxiv">
        <title>Metabolic contributions of an alphaproteobacterial endosymbiont in the apicomplexan Cardiosporidium cionae.</title>
        <authorList>
            <person name="Hunter E.S."/>
            <person name="Paight C.J."/>
            <person name="Lane C.E."/>
        </authorList>
    </citation>
    <scope>NUCLEOTIDE SEQUENCE [LARGE SCALE GENOMIC DNA]</scope>
    <source>
        <strain evidence="9">ESH_2018</strain>
    </source>
</reference>
<keyword evidence="3" id="KW-0547">Nucleotide-binding</keyword>
<dbReference type="InterPro" id="IPR035647">
    <property type="entry name" value="EFG_III/V"/>
</dbReference>
<dbReference type="Pfam" id="PF16004">
    <property type="entry name" value="EFTUD2"/>
    <property type="match status" value="1"/>
</dbReference>
<gene>
    <name evidence="9" type="ORF">IE077_003106</name>
</gene>
<dbReference type="CDD" id="cd04098">
    <property type="entry name" value="eEF2_C_snRNP"/>
    <property type="match status" value="1"/>
</dbReference>
<keyword evidence="4" id="KW-0342">GTP-binding</keyword>
<keyword evidence="10" id="KW-1185">Reference proteome</keyword>
<dbReference type="InterPro" id="IPR000640">
    <property type="entry name" value="EFG_V-like"/>
</dbReference>
<dbReference type="InterPro" id="IPR035655">
    <property type="entry name" value="U5-116kDa_C"/>
</dbReference>
<dbReference type="Pfam" id="PF00679">
    <property type="entry name" value="EFG_C"/>
    <property type="match status" value="1"/>
</dbReference>
<dbReference type="Gene3D" id="2.40.30.10">
    <property type="entry name" value="Translation factors"/>
    <property type="match status" value="1"/>
</dbReference>
<feature type="compositionally biased region" description="Acidic residues" evidence="7">
    <location>
        <begin position="19"/>
        <end position="31"/>
    </location>
</feature>
<dbReference type="InterPro" id="IPR004161">
    <property type="entry name" value="EFTu-like_2"/>
</dbReference>
<keyword evidence="2" id="KW-0507">mRNA processing</keyword>
<dbReference type="PANTHER" id="PTHR42908">
    <property type="entry name" value="TRANSLATION ELONGATION FACTOR-RELATED"/>
    <property type="match status" value="1"/>
</dbReference>
<dbReference type="NCBIfam" id="TIGR00231">
    <property type="entry name" value="small_GTP"/>
    <property type="match status" value="1"/>
</dbReference>
<dbReference type="SUPFAM" id="SSF54980">
    <property type="entry name" value="EF-G C-terminal domain-like"/>
    <property type="match status" value="2"/>
</dbReference>
<organism evidence="9 10">
    <name type="scientific">Cardiosporidium cionae</name>
    <dbReference type="NCBI Taxonomy" id="476202"/>
    <lineage>
        <taxon>Eukaryota</taxon>
        <taxon>Sar</taxon>
        <taxon>Alveolata</taxon>
        <taxon>Apicomplexa</taxon>
        <taxon>Aconoidasida</taxon>
        <taxon>Nephromycida</taxon>
        <taxon>Cardiosporidium</taxon>
    </lineage>
</organism>
<dbReference type="InterPro" id="IPR014721">
    <property type="entry name" value="Ribsml_uS5_D2-typ_fold_subgr"/>
</dbReference>
<name>A0ABQ7J934_9APIC</name>
<dbReference type="GO" id="GO:1990904">
    <property type="term" value="C:ribonucleoprotein complex"/>
    <property type="evidence" value="ECO:0007669"/>
    <property type="project" value="UniProtKB-KW"/>
</dbReference>
<dbReference type="InterPro" id="IPR005517">
    <property type="entry name" value="Transl_elong_EFG/EF2_IV"/>
</dbReference>
<evidence type="ECO:0000256" key="4">
    <source>
        <dbReference type="ARBA" id="ARBA00023134"/>
    </source>
</evidence>
<dbReference type="PANTHER" id="PTHR42908:SF6">
    <property type="entry name" value="116 KDA U5 SMALL NUCLEAR RIBONUCLEOPROTEIN COMPONENT"/>
    <property type="match status" value="1"/>
</dbReference>
<dbReference type="Pfam" id="PF03764">
    <property type="entry name" value="EFG_IV"/>
    <property type="match status" value="1"/>
</dbReference>
<evidence type="ECO:0000256" key="1">
    <source>
        <dbReference type="ARBA" id="ARBA00004123"/>
    </source>
</evidence>
<comment type="caution">
    <text evidence="9">The sequence shown here is derived from an EMBL/GenBank/DDBJ whole genome shotgun (WGS) entry which is preliminary data.</text>
</comment>
<dbReference type="Gene3D" id="3.40.50.300">
    <property type="entry name" value="P-loop containing nucleotide triphosphate hydrolases"/>
    <property type="match status" value="1"/>
</dbReference>
<dbReference type="EMBL" id="JADAQX010000368">
    <property type="protein sequence ID" value="KAF8820509.1"/>
    <property type="molecule type" value="Genomic_DNA"/>
</dbReference>
<dbReference type="Pfam" id="PF03144">
    <property type="entry name" value="GTP_EFTU_D2"/>
    <property type="match status" value="1"/>
</dbReference>
<dbReference type="SMART" id="SM00838">
    <property type="entry name" value="EFG_C"/>
    <property type="match status" value="1"/>
</dbReference>
<dbReference type="InterPro" id="IPR000795">
    <property type="entry name" value="T_Tr_GTP-bd_dom"/>
</dbReference>
<evidence type="ECO:0000313" key="10">
    <source>
        <dbReference type="Proteomes" id="UP000823046"/>
    </source>
</evidence>
<dbReference type="Gene3D" id="3.90.1430.10">
    <property type="entry name" value="Yeast translation eEF2 (G' domain)"/>
    <property type="match status" value="1"/>
</dbReference>
<evidence type="ECO:0000256" key="7">
    <source>
        <dbReference type="SAM" id="MobiDB-lite"/>
    </source>
</evidence>
<dbReference type="PROSITE" id="PS51722">
    <property type="entry name" value="G_TR_2"/>
    <property type="match status" value="1"/>
</dbReference>
<dbReference type="CDD" id="cd01683">
    <property type="entry name" value="EF2_IV_snRNP"/>
    <property type="match status" value="1"/>
</dbReference>
<evidence type="ECO:0000259" key="8">
    <source>
        <dbReference type="PROSITE" id="PS51722"/>
    </source>
</evidence>
<evidence type="ECO:0000313" key="9">
    <source>
        <dbReference type="EMBL" id="KAF8820509.1"/>
    </source>
</evidence>